<protein>
    <submittedName>
        <fullName evidence="2">Uncharacterized protein</fullName>
    </submittedName>
</protein>
<feature type="compositionally biased region" description="Polar residues" evidence="1">
    <location>
        <begin position="93"/>
        <end position="107"/>
    </location>
</feature>
<evidence type="ECO:0000313" key="3">
    <source>
        <dbReference type="Proteomes" id="UP000306102"/>
    </source>
</evidence>
<dbReference type="PANTHER" id="PTHR37728">
    <property type="entry name" value="BNAA04G26730D PROTEIN"/>
    <property type="match status" value="1"/>
</dbReference>
<feature type="region of interest" description="Disordered" evidence="1">
    <location>
        <begin position="85"/>
        <end position="124"/>
    </location>
</feature>
<keyword evidence="3" id="KW-1185">Reference proteome</keyword>
<dbReference type="AlphaFoldDB" id="A0A4S4CZ27"/>
<evidence type="ECO:0000313" key="2">
    <source>
        <dbReference type="EMBL" id="THF95152.1"/>
    </source>
</evidence>
<dbReference type="Proteomes" id="UP000306102">
    <property type="component" value="Unassembled WGS sequence"/>
</dbReference>
<proteinExistence type="predicted"/>
<dbReference type="PANTHER" id="PTHR37728:SF1">
    <property type="entry name" value="OS06G0132300 PROTEIN"/>
    <property type="match status" value="1"/>
</dbReference>
<accession>A0A4S4CZ27</accession>
<dbReference type="EMBL" id="SDRB02013350">
    <property type="protein sequence ID" value="THF95152.1"/>
    <property type="molecule type" value="Genomic_DNA"/>
</dbReference>
<organism evidence="2 3">
    <name type="scientific">Camellia sinensis var. sinensis</name>
    <name type="common">China tea</name>
    <dbReference type="NCBI Taxonomy" id="542762"/>
    <lineage>
        <taxon>Eukaryota</taxon>
        <taxon>Viridiplantae</taxon>
        <taxon>Streptophyta</taxon>
        <taxon>Embryophyta</taxon>
        <taxon>Tracheophyta</taxon>
        <taxon>Spermatophyta</taxon>
        <taxon>Magnoliopsida</taxon>
        <taxon>eudicotyledons</taxon>
        <taxon>Gunneridae</taxon>
        <taxon>Pentapetalae</taxon>
        <taxon>asterids</taxon>
        <taxon>Ericales</taxon>
        <taxon>Theaceae</taxon>
        <taxon>Camellia</taxon>
    </lineage>
</organism>
<sequence length="207" mass="23241">MFTITGSSMWASSPMPPCFLRLSIFGSSTTTITKPPPERCFPLAVSPSNKFQRRPPPPQNSSGDDHAQDIRGLGLTVLTALKSNPQIEPLNPRPQNSASSIKNPISKQRSREEEQEERQLSGSDVLMALQRAAAQKIKKKRRRDYSSSKLVKNRGPSGTVQKEGEEEETDTWNYSNARPICVKSDWTTRLDEFEKRLQELVDTAIIQ</sequence>
<reference evidence="2 3" key="1">
    <citation type="journal article" date="2018" name="Proc. Natl. Acad. Sci. U.S.A.">
        <title>Draft genome sequence of Camellia sinensis var. sinensis provides insights into the evolution of the tea genome and tea quality.</title>
        <authorList>
            <person name="Wei C."/>
            <person name="Yang H."/>
            <person name="Wang S."/>
            <person name="Zhao J."/>
            <person name="Liu C."/>
            <person name="Gao L."/>
            <person name="Xia E."/>
            <person name="Lu Y."/>
            <person name="Tai Y."/>
            <person name="She G."/>
            <person name="Sun J."/>
            <person name="Cao H."/>
            <person name="Tong W."/>
            <person name="Gao Q."/>
            <person name="Li Y."/>
            <person name="Deng W."/>
            <person name="Jiang X."/>
            <person name="Wang W."/>
            <person name="Chen Q."/>
            <person name="Zhang S."/>
            <person name="Li H."/>
            <person name="Wu J."/>
            <person name="Wang P."/>
            <person name="Li P."/>
            <person name="Shi C."/>
            <person name="Zheng F."/>
            <person name="Jian J."/>
            <person name="Huang B."/>
            <person name="Shan D."/>
            <person name="Shi M."/>
            <person name="Fang C."/>
            <person name="Yue Y."/>
            <person name="Li F."/>
            <person name="Li D."/>
            <person name="Wei S."/>
            <person name="Han B."/>
            <person name="Jiang C."/>
            <person name="Yin Y."/>
            <person name="Xia T."/>
            <person name="Zhang Z."/>
            <person name="Bennetzen J.L."/>
            <person name="Zhao S."/>
            <person name="Wan X."/>
        </authorList>
    </citation>
    <scope>NUCLEOTIDE SEQUENCE [LARGE SCALE GENOMIC DNA]</scope>
    <source>
        <strain evidence="3">cv. Shuchazao</strain>
        <tissue evidence="2">Leaf</tissue>
    </source>
</reference>
<feature type="region of interest" description="Disordered" evidence="1">
    <location>
        <begin position="31"/>
        <end position="68"/>
    </location>
</feature>
<evidence type="ECO:0000256" key="1">
    <source>
        <dbReference type="SAM" id="MobiDB-lite"/>
    </source>
</evidence>
<comment type="caution">
    <text evidence="2">The sequence shown here is derived from an EMBL/GenBank/DDBJ whole genome shotgun (WGS) entry which is preliminary data.</text>
</comment>
<gene>
    <name evidence="2" type="ORF">TEA_020333</name>
</gene>
<feature type="region of interest" description="Disordered" evidence="1">
    <location>
        <begin position="136"/>
        <end position="171"/>
    </location>
</feature>
<name>A0A4S4CZ27_CAMSN</name>